<evidence type="ECO:0000313" key="2">
    <source>
        <dbReference type="EMBL" id="EFL49641.1"/>
    </source>
</evidence>
<proteinExistence type="predicted"/>
<feature type="domain" description="UspA" evidence="1">
    <location>
        <begin position="2"/>
        <end position="127"/>
    </location>
</feature>
<evidence type="ECO:0000313" key="3">
    <source>
        <dbReference type="Proteomes" id="UP000006250"/>
    </source>
</evidence>
<dbReference type="AlphaFoldDB" id="E1K181"/>
<name>E1K181_SOLFR</name>
<dbReference type="OrthoDB" id="5455886at2"/>
<gene>
    <name evidence="2" type="ORF">DesfrDRAFT_3631</name>
</gene>
<dbReference type="eggNOG" id="ENOG50345S9">
    <property type="taxonomic scope" value="Bacteria"/>
</dbReference>
<organism evidence="2 3">
    <name type="scientific">Solidesulfovibrio fructosivorans JJ]</name>
    <dbReference type="NCBI Taxonomy" id="596151"/>
    <lineage>
        <taxon>Bacteria</taxon>
        <taxon>Pseudomonadati</taxon>
        <taxon>Thermodesulfobacteriota</taxon>
        <taxon>Desulfovibrionia</taxon>
        <taxon>Desulfovibrionales</taxon>
        <taxon>Desulfovibrionaceae</taxon>
        <taxon>Solidesulfovibrio</taxon>
    </lineage>
</organism>
<keyword evidence="3" id="KW-1185">Reference proteome</keyword>
<dbReference type="Pfam" id="PF00582">
    <property type="entry name" value="Usp"/>
    <property type="match status" value="1"/>
</dbReference>
<dbReference type="RefSeq" id="WP_005996302.1">
    <property type="nucleotide sequence ID" value="NZ_AECZ01000037.1"/>
</dbReference>
<dbReference type="CDD" id="cd00293">
    <property type="entry name" value="USP-like"/>
    <property type="match status" value="1"/>
</dbReference>
<dbReference type="SUPFAM" id="SSF52402">
    <property type="entry name" value="Adenine nucleotide alpha hydrolases-like"/>
    <property type="match status" value="1"/>
</dbReference>
<dbReference type="STRING" id="596151.DesfrDRAFT_3631"/>
<dbReference type="EMBL" id="AECZ01000037">
    <property type="protein sequence ID" value="EFL49641.1"/>
    <property type="molecule type" value="Genomic_DNA"/>
</dbReference>
<dbReference type="Gene3D" id="3.40.50.12370">
    <property type="match status" value="1"/>
</dbReference>
<evidence type="ECO:0000259" key="1">
    <source>
        <dbReference type="Pfam" id="PF00582"/>
    </source>
</evidence>
<dbReference type="InterPro" id="IPR006016">
    <property type="entry name" value="UspA"/>
</dbReference>
<reference evidence="2 3" key="1">
    <citation type="submission" date="2010-08" db="EMBL/GenBank/DDBJ databases">
        <title>The draft genome of Desulfovibrio fructosovorans JJ.</title>
        <authorList>
            <consortium name="US DOE Joint Genome Institute (JGI-PGF)"/>
            <person name="Lucas S."/>
            <person name="Copeland A."/>
            <person name="Lapidus A."/>
            <person name="Cheng J.-F."/>
            <person name="Bruce D."/>
            <person name="Goodwin L."/>
            <person name="Pitluck S."/>
            <person name="Land M.L."/>
            <person name="Hauser L."/>
            <person name="Chang Y.-J."/>
            <person name="Jeffries C."/>
            <person name="Wall J.D."/>
            <person name="Stahl D.A."/>
            <person name="Arkin A.P."/>
            <person name="Dehal P."/>
            <person name="Stolyar S.M."/>
            <person name="Hazen T.C."/>
            <person name="Woyke T.J."/>
        </authorList>
    </citation>
    <scope>NUCLEOTIDE SEQUENCE [LARGE SCALE GENOMIC DNA]</scope>
    <source>
        <strain evidence="2 3">JJ</strain>
    </source>
</reference>
<comment type="caution">
    <text evidence="2">The sequence shown here is derived from an EMBL/GenBank/DDBJ whole genome shotgun (WGS) entry which is preliminary data.</text>
</comment>
<sequence length="146" mass="16183">MEHILVCMTPRHGAFGALGRAVALARRIPAKVSVLFVTAPPEGQATPPLAEVEARRQLRLLVERARSEGVAIEWFVAEGIFEDEVIRFAKDRKVTLLVAETADAEGRQSERETQSLRQIMHRVSCRVELVSPRKDATAMQPKGKAT</sequence>
<protein>
    <submittedName>
        <fullName evidence="2">UspA domain protein</fullName>
    </submittedName>
</protein>
<accession>E1K181</accession>
<dbReference type="Proteomes" id="UP000006250">
    <property type="component" value="Unassembled WGS sequence"/>
</dbReference>